<gene>
    <name evidence="2" type="ORF">PV05_11077</name>
</gene>
<name>A0A0D2CHU9_9EURO</name>
<dbReference type="Proteomes" id="UP000054342">
    <property type="component" value="Unassembled WGS sequence"/>
</dbReference>
<sequence>MVNLAKRMRNFQPKLLAVQYGRGAAVLPPPPAPQLTRLVMRYPRLSWAVSNHGPRIFAKESLPRLKYHNPTLPIRVEDSNASQMELTFESTDEASLEVLKNQNDNKQYGDEWSEVQSKPQSAVDASAPSSTSPSLPIFTRNGTLPLNDKDPKDIWRWFQKTTSCKDVTRTEQDEILRRQLQAFSVKAAHDRQLVKVGMDDLRKQKADLKRAREAAERLTSEA</sequence>
<dbReference type="STRING" id="348802.A0A0D2CHU9"/>
<proteinExistence type="predicted"/>
<organism evidence="2 3">
    <name type="scientific">Exophiala xenobiotica</name>
    <dbReference type="NCBI Taxonomy" id="348802"/>
    <lineage>
        <taxon>Eukaryota</taxon>
        <taxon>Fungi</taxon>
        <taxon>Dikarya</taxon>
        <taxon>Ascomycota</taxon>
        <taxon>Pezizomycotina</taxon>
        <taxon>Eurotiomycetes</taxon>
        <taxon>Chaetothyriomycetidae</taxon>
        <taxon>Chaetothyriales</taxon>
        <taxon>Herpotrichiellaceae</taxon>
        <taxon>Exophiala</taxon>
    </lineage>
</organism>
<reference evidence="2 3" key="1">
    <citation type="submission" date="2015-01" db="EMBL/GenBank/DDBJ databases">
        <title>The Genome Sequence of Exophiala xenobiotica CBS118157.</title>
        <authorList>
            <consortium name="The Broad Institute Genomics Platform"/>
            <person name="Cuomo C."/>
            <person name="de Hoog S."/>
            <person name="Gorbushina A."/>
            <person name="Stielow B."/>
            <person name="Teixiera M."/>
            <person name="Abouelleil A."/>
            <person name="Chapman S.B."/>
            <person name="Priest M."/>
            <person name="Young S.K."/>
            <person name="Wortman J."/>
            <person name="Nusbaum C."/>
            <person name="Birren B."/>
        </authorList>
    </citation>
    <scope>NUCLEOTIDE SEQUENCE [LARGE SCALE GENOMIC DNA]</scope>
    <source>
        <strain evidence="2 3">CBS 118157</strain>
    </source>
</reference>
<feature type="region of interest" description="Disordered" evidence="1">
    <location>
        <begin position="117"/>
        <end position="138"/>
    </location>
</feature>
<keyword evidence="3" id="KW-1185">Reference proteome</keyword>
<dbReference type="AlphaFoldDB" id="A0A0D2CHU9"/>
<dbReference type="OrthoDB" id="1696305at2759"/>
<protein>
    <submittedName>
        <fullName evidence="2">Uncharacterized protein</fullName>
    </submittedName>
</protein>
<dbReference type="EMBL" id="KN847323">
    <property type="protein sequence ID" value="KIW49397.1"/>
    <property type="molecule type" value="Genomic_DNA"/>
</dbReference>
<dbReference type="RefSeq" id="XP_013309981.1">
    <property type="nucleotide sequence ID" value="XM_013454527.1"/>
</dbReference>
<feature type="compositionally biased region" description="Low complexity" evidence="1">
    <location>
        <begin position="121"/>
        <end position="136"/>
    </location>
</feature>
<evidence type="ECO:0000256" key="1">
    <source>
        <dbReference type="SAM" id="MobiDB-lite"/>
    </source>
</evidence>
<dbReference type="HOGENOM" id="CLU_094283_0_0_1"/>
<evidence type="ECO:0000313" key="2">
    <source>
        <dbReference type="EMBL" id="KIW49397.1"/>
    </source>
</evidence>
<evidence type="ECO:0000313" key="3">
    <source>
        <dbReference type="Proteomes" id="UP000054342"/>
    </source>
</evidence>
<accession>A0A0D2CHU9</accession>
<dbReference type="GeneID" id="25332985"/>